<feature type="region of interest" description="Disordered" evidence="7">
    <location>
        <begin position="511"/>
        <end position="557"/>
    </location>
</feature>
<dbReference type="PROSITE" id="PS00678">
    <property type="entry name" value="WD_REPEATS_1"/>
    <property type="match status" value="2"/>
</dbReference>
<accession>A0A7I8W4J2</accession>
<gene>
    <name evidence="8" type="ORF">DGYR_LOCUS10869</name>
</gene>
<dbReference type="Proteomes" id="UP000549394">
    <property type="component" value="Unassembled WGS sequence"/>
</dbReference>
<dbReference type="Pfam" id="PF00400">
    <property type="entry name" value="WD40"/>
    <property type="match status" value="4"/>
</dbReference>
<dbReference type="InterPro" id="IPR001680">
    <property type="entry name" value="WD40_rpt"/>
</dbReference>
<name>A0A7I8W4J2_9ANNE</name>
<dbReference type="SMART" id="SM00320">
    <property type="entry name" value="WD40"/>
    <property type="match status" value="7"/>
</dbReference>
<evidence type="ECO:0000256" key="1">
    <source>
        <dbReference type="ARBA" id="ARBA00004906"/>
    </source>
</evidence>
<evidence type="ECO:0000256" key="7">
    <source>
        <dbReference type="SAM" id="MobiDB-lite"/>
    </source>
</evidence>
<feature type="region of interest" description="Disordered" evidence="7">
    <location>
        <begin position="592"/>
        <end position="679"/>
    </location>
</feature>
<feature type="compositionally biased region" description="Polar residues" evidence="7">
    <location>
        <begin position="668"/>
        <end position="679"/>
    </location>
</feature>
<evidence type="ECO:0000313" key="9">
    <source>
        <dbReference type="Proteomes" id="UP000549394"/>
    </source>
</evidence>
<feature type="repeat" description="WD" evidence="6">
    <location>
        <begin position="356"/>
        <end position="397"/>
    </location>
</feature>
<keyword evidence="9" id="KW-1185">Reference proteome</keyword>
<keyword evidence="2 6" id="KW-0853">WD repeat</keyword>
<feature type="repeat" description="WD" evidence="6">
    <location>
        <begin position="89"/>
        <end position="130"/>
    </location>
</feature>
<dbReference type="GO" id="GO:0043161">
    <property type="term" value="P:proteasome-mediated ubiquitin-dependent protein catabolic process"/>
    <property type="evidence" value="ECO:0007669"/>
    <property type="project" value="TreeGrafter"/>
</dbReference>
<dbReference type="InterPro" id="IPR019775">
    <property type="entry name" value="WD40_repeat_CS"/>
</dbReference>
<evidence type="ECO:0000256" key="4">
    <source>
        <dbReference type="ARBA" id="ARBA00022786"/>
    </source>
</evidence>
<evidence type="ECO:0000256" key="5">
    <source>
        <dbReference type="ARBA" id="ARBA00038344"/>
    </source>
</evidence>
<evidence type="ECO:0000313" key="8">
    <source>
        <dbReference type="EMBL" id="CAD5123159.1"/>
    </source>
</evidence>
<comment type="similarity">
    <text evidence="5">Belongs to the WD repeat cdt2 family.</text>
</comment>
<dbReference type="PRINTS" id="PR00320">
    <property type="entry name" value="GPROTEINBRPT"/>
</dbReference>
<keyword evidence="3" id="KW-0677">Repeat</keyword>
<dbReference type="SUPFAM" id="SSF50978">
    <property type="entry name" value="WD40 repeat-like"/>
    <property type="match status" value="1"/>
</dbReference>
<feature type="repeat" description="WD" evidence="6">
    <location>
        <begin position="209"/>
        <end position="243"/>
    </location>
</feature>
<organism evidence="8 9">
    <name type="scientific">Dimorphilus gyrociliatus</name>
    <dbReference type="NCBI Taxonomy" id="2664684"/>
    <lineage>
        <taxon>Eukaryota</taxon>
        <taxon>Metazoa</taxon>
        <taxon>Spiralia</taxon>
        <taxon>Lophotrochozoa</taxon>
        <taxon>Annelida</taxon>
        <taxon>Polychaeta</taxon>
        <taxon>Polychaeta incertae sedis</taxon>
        <taxon>Dinophilidae</taxon>
        <taxon>Dimorphilus</taxon>
    </lineage>
</organism>
<reference evidence="8 9" key="1">
    <citation type="submission" date="2020-08" db="EMBL/GenBank/DDBJ databases">
        <authorList>
            <person name="Hejnol A."/>
        </authorList>
    </citation>
    <scope>NUCLEOTIDE SEQUENCE [LARGE SCALE GENOMIC DNA]</scope>
</reference>
<sequence length="679" mass="75820">MFHLLQQRQYGLRGNQKYQIYTSTFIEHYKSFRETELVIEGREIGETIPIMSAKFSPDHTNILSAVDEQGGLMIIDAHKPAANSVVQEWLAHENAAFDVCWVKGSNKLLTAAGDRTVALWDVLNEAKLRTFKGHQSSVKTVTTNPFSDSLYASGSRDGHIILWDDRVANNNNINDSINAKGGYDSLGVRFIRNAHTSIVDTNKRRSKRFSSSSVAITSVLFLNENQILSSGSSDGEVRLWDMRKSFCKDNKDIMAKPVHVFPYPALKGRRKRGYSTMVLDSSHSRLFACCMDGVIYCFSCSNLKTKPIAAYAGHETNTHYIKIALSPEDLFLISGSSSKEAFIWEVDKPNKAPYVLKGHEEEVTCVQWCEDFRTIVTCSDDDTIRFWKLSSNKDSNNVTGHVEICNKPVDLACNSKVTKGLFSPVKRGQSGVSFTPSNSRRIREALTNLPSSAPSKFSDITKWLKRREESMPFKSPKKPNIINLIKSPIKNEAKPTASRALFRQPFEQLIDCASPSKKRPSTSNQAPTPKRQRIDSGSATPNKLKSPLRPKNTESPRTPEMLSARIAAMKIPSAVSPDVLGLLRSPTKDLPDFVKSPLHRTPSSLPKTPVSRNRHRRSTPCVSPMVFDDTTPKTRLQVKTAVERSNSVKVRSLRKSSTKKSSTASKSILNFFSPSTKNN</sequence>
<evidence type="ECO:0000256" key="2">
    <source>
        <dbReference type="ARBA" id="ARBA00022574"/>
    </source>
</evidence>
<keyword evidence="4" id="KW-0833">Ubl conjugation pathway</keyword>
<dbReference type="InterPro" id="IPR015943">
    <property type="entry name" value="WD40/YVTN_repeat-like_dom_sf"/>
</dbReference>
<dbReference type="PROSITE" id="PS50294">
    <property type="entry name" value="WD_REPEATS_REGION"/>
    <property type="match status" value="4"/>
</dbReference>
<dbReference type="AlphaFoldDB" id="A0A7I8W4J2"/>
<protein>
    <submittedName>
        <fullName evidence="8">DgyrCDS11529</fullName>
    </submittedName>
</protein>
<dbReference type="InterPro" id="IPR036322">
    <property type="entry name" value="WD40_repeat_dom_sf"/>
</dbReference>
<comment type="pathway">
    <text evidence="1">Protein modification; protein ubiquitination.</text>
</comment>
<dbReference type="PROSITE" id="PS50082">
    <property type="entry name" value="WD_REPEATS_2"/>
    <property type="match status" value="4"/>
</dbReference>
<dbReference type="CDD" id="cd00200">
    <property type="entry name" value="WD40"/>
    <property type="match status" value="1"/>
</dbReference>
<evidence type="ECO:0000256" key="6">
    <source>
        <dbReference type="PROSITE-ProRule" id="PRU00221"/>
    </source>
</evidence>
<dbReference type="OrthoDB" id="2096344at2759"/>
<dbReference type="InterPro" id="IPR020472">
    <property type="entry name" value="WD40_PAC1"/>
</dbReference>
<dbReference type="InterPro" id="IPR051865">
    <property type="entry name" value="WD-repeat_CDT2_adapter"/>
</dbReference>
<comment type="caution">
    <text evidence="8">The sequence shown here is derived from an EMBL/GenBank/DDBJ whole genome shotgun (WGS) entry which is preliminary data.</text>
</comment>
<dbReference type="Gene3D" id="2.130.10.10">
    <property type="entry name" value="YVTN repeat-like/Quinoprotein amine dehydrogenase"/>
    <property type="match status" value="2"/>
</dbReference>
<proteinExistence type="inferred from homology"/>
<dbReference type="PANTHER" id="PTHR22852:SF0">
    <property type="entry name" value="DENTICLELESS PROTEIN HOMOLOG"/>
    <property type="match status" value="1"/>
</dbReference>
<dbReference type="PANTHER" id="PTHR22852">
    <property type="entry name" value="LETHAL 2 DENTICLELESS PROTEIN RETINOIC ACID-REGULATED NUCLEAR MATRIX-ASSOCIATED PROTEIN"/>
    <property type="match status" value="1"/>
</dbReference>
<dbReference type="EMBL" id="CAJFCJ010000019">
    <property type="protein sequence ID" value="CAD5123159.1"/>
    <property type="molecule type" value="Genomic_DNA"/>
</dbReference>
<feature type="repeat" description="WD" evidence="6">
    <location>
        <begin position="131"/>
        <end position="164"/>
    </location>
</feature>
<evidence type="ECO:0000256" key="3">
    <source>
        <dbReference type="ARBA" id="ARBA00022737"/>
    </source>
</evidence>
<dbReference type="GO" id="GO:0030674">
    <property type="term" value="F:protein-macromolecule adaptor activity"/>
    <property type="evidence" value="ECO:0007669"/>
    <property type="project" value="TreeGrafter"/>
</dbReference>
<dbReference type="GO" id="GO:0005634">
    <property type="term" value="C:nucleus"/>
    <property type="evidence" value="ECO:0007669"/>
    <property type="project" value="TreeGrafter"/>
</dbReference>